<gene>
    <name evidence="6" type="ORF">J2Z60_000708</name>
</gene>
<accession>A0ABS4MCW8</accession>
<name>A0ABS4MCW8_9LACO</name>
<evidence type="ECO:0000259" key="5">
    <source>
        <dbReference type="PROSITE" id="PS51063"/>
    </source>
</evidence>
<sequence>MTHSPINCLRQVYVFKDISDKTLSKLATVSTHRQHYKKGDFIVTPESQDGLIVIDQGQAKVYTLSDNGKEKILYIAEQGSINGQSNLFNSEQIPHFMQATSDSWVCSIKRNDFQNFLKSNPEIAVNLLNSIGSRLLSLEINNSRRDLMNSKDRIYSYLTDWHNEAKKDTFPLPIKKSEFASLLGISPETLSRQLKKLVTEGKIKMKGKMITLIE</sequence>
<dbReference type="InterPro" id="IPR036388">
    <property type="entry name" value="WH-like_DNA-bd_sf"/>
</dbReference>
<dbReference type="PANTHER" id="PTHR24567">
    <property type="entry name" value="CRP FAMILY TRANSCRIPTIONAL REGULATORY PROTEIN"/>
    <property type="match status" value="1"/>
</dbReference>
<evidence type="ECO:0000259" key="4">
    <source>
        <dbReference type="PROSITE" id="PS50042"/>
    </source>
</evidence>
<dbReference type="InterPro" id="IPR012318">
    <property type="entry name" value="HTH_CRP"/>
</dbReference>
<dbReference type="InterPro" id="IPR050397">
    <property type="entry name" value="Env_Response_Regulators"/>
</dbReference>
<dbReference type="PRINTS" id="PR00034">
    <property type="entry name" value="HTHCRP"/>
</dbReference>
<dbReference type="SUPFAM" id="SSF51206">
    <property type="entry name" value="cAMP-binding domain-like"/>
    <property type="match status" value="1"/>
</dbReference>
<dbReference type="InterPro" id="IPR014710">
    <property type="entry name" value="RmlC-like_jellyroll"/>
</dbReference>
<dbReference type="SUPFAM" id="SSF46785">
    <property type="entry name" value="Winged helix' DNA-binding domain"/>
    <property type="match status" value="1"/>
</dbReference>
<evidence type="ECO:0000313" key="6">
    <source>
        <dbReference type="EMBL" id="MBP2057537.1"/>
    </source>
</evidence>
<dbReference type="Pfam" id="PF13545">
    <property type="entry name" value="HTH_Crp_2"/>
    <property type="match status" value="1"/>
</dbReference>
<keyword evidence="2" id="KW-0238">DNA-binding</keyword>
<evidence type="ECO:0000256" key="2">
    <source>
        <dbReference type="ARBA" id="ARBA00023125"/>
    </source>
</evidence>
<keyword evidence="1" id="KW-0805">Transcription regulation</keyword>
<dbReference type="RefSeq" id="WP_209686283.1">
    <property type="nucleotide sequence ID" value="NZ_JAGGLU010000003.1"/>
</dbReference>
<dbReference type="PANTHER" id="PTHR24567:SF26">
    <property type="entry name" value="REGULATORY PROTEIN YEIL"/>
    <property type="match status" value="1"/>
</dbReference>
<keyword evidence="7" id="KW-1185">Reference proteome</keyword>
<proteinExistence type="predicted"/>
<dbReference type="InterPro" id="IPR018490">
    <property type="entry name" value="cNMP-bd_dom_sf"/>
</dbReference>
<evidence type="ECO:0000313" key="7">
    <source>
        <dbReference type="Proteomes" id="UP001519292"/>
    </source>
</evidence>
<dbReference type="InterPro" id="IPR036390">
    <property type="entry name" value="WH_DNA-bd_sf"/>
</dbReference>
<evidence type="ECO:0000256" key="3">
    <source>
        <dbReference type="ARBA" id="ARBA00023163"/>
    </source>
</evidence>
<feature type="domain" description="HTH crp-type" evidence="5">
    <location>
        <begin position="148"/>
        <end position="214"/>
    </location>
</feature>
<dbReference type="SMART" id="SM00100">
    <property type="entry name" value="cNMP"/>
    <property type="match status" value="1"/>
</dbReference>
<reference evidence="6 7" key="1">
    <citation type="submission" date="2021-03" db="EMBL/GenBank/DDBJ databases">
        <title>Genomic Encyclopedia of Type Strains, Phase IV (KMG-IV): sequencing the most valuable type-strain genomes for metagenomic binning, comparative biology and taxonomic classification.</title>
        <authorList>
            <person name="Goeker M."/>
        </authorList>
    </citation>
    <scope>NUCLEOTIDE SEQUENCE [LARGE SCALE GENOMIC DNA]</scope>
    <source>
        <strain evidence="6 7">DSM 101872</strain>
    </source>
</reference>
<evidence type="ECO:0000256" key="1">
    <source>
        <dbReference type="ARBA" id="ARBA00023015"/>
    </source>
</evidence>
<dbReference type="Pfam" id="PF00027">
    <property type="entry name" value="cNMP_binding"/>
    <property type="match status" value="1"/>
</dbReference>
<feature type="domain" description="Cyclic nucleotide-binding" evidence="4">
    <location>
        <begin position="14"/>
        <end position="134"/>
    </location>
</feature>
<dbReference type="CDD" id="cd00038">
    <property type="entry name" value="CAP_ED"/>
    <property type="match status" value="1"/>
</dbReference>
<comment type="caution">
    <text evidence="6">The sequence shown here is derived from an EMBL/GenBank/DDBJ whole genome shotgun (WGS) entry which is preliminary data.</text>
</comment>
<dbReference type="Gene3D" id="2.60.120.10">
    <property type="entry name" value="Jelly Rolls"/>
    <property type="match status" value="1"/>
</dbReference>
<organism evidence="6 7">
    <name type="scientific">Lactobacillus colini</name>
    <dbReference type="NCBI Taxonomy" id="1819254"/>
    <lineage>
        <taxon>Bacteria</taxon>
        <taxon>Bacillati</taxon>
        <taxon>Bacillota</taxon>
        <taxon>Bacilli</taxon>
        <taxon>Lactobacillales</taxon>
        <taxon>Lactobacillaceae</taxon>
        <taxon>Lactobacillus</taxon>
    </lineage>
</organism>
<protein>
    <submittedName>
        <fullName evidence="6">CRP/FNR family transcriptional regulator</fullName>
    </submittedName>
</protein>
<dbReference type="InterPro" id="IPR000595">
    <property type="entry name" value="cNMP-bd_dom"/>
</dbReference>
<dbReference type="PROSITE" id="PS50042">
    <property type="entry name" value="CNMP_BINDING_3"/>
    <property type="match status" value="1"/>
</dbReference>
<dbReference type="Proteomes" id="UP001519292">
    <property type="component" value="Unassembled WGS sequence"/>
</dbReference>
<dbReference type="Gene3D" id="1.10.10.10">
    <property type="entry name" value="Winged helix-like DNA-binding domain superfamily/Winged helix DNA-binding domain"/>
    <property type="match status" value="1"/>
</dbReference>
<dbReference type="EMBL" id="JAGGLU010000003">
    <property type="protein sequence ID" value="MBP2057537.1"/>
    <property type="molecule type" value="Genomic_DNA"/>
</dbReference>
<dbReference type="PROSITE" id="PS51063">
    <property type="entry name" value="HTH_CRP_2"/>
    <property type="match status" value="1"/>
</dbReference>
<keyword evidence="3" id="KW-0804">Transcription</keyword>
<dbReference type="SMART" id="SM00419">
    <property type="entry name" value="HTH_CRP"/>
    <property type="match status" value="1"/>
</dbReference>